<dbReference type="PANTHER" id="PTHR40515:SF1">
    <property type="entry name" value="CILIA- AND FLAGELLA-ASSOCIATED PROTEIN 157"/>
    <property type="match status" value="1"/>
</dbReference>
<evidence type="ECO:0000313" key="2">
    <source>
        <dbReference type="EMBL" id="OMJ76130.1"/>
    </source>
</evidence>
<dbReference type="PANTHER" id="PTHR40515">
    <property type="entry name" value="CILIA- AND FLAGELLA-ASSOCIATED PROTEIN 157"/>
    <property type="match status" value="1"/>
</dbReference>
<comment type="caution">
    <text evidence="2">The sequence shown here is derived from an EMBL/GenBank/DDBJ whole genome shotgun (WGS) entry which is preliminary data.</text>
</comment>
<dbReference type="AlphaFoldDB" id="A0A1R2BHA0"/>
<protein>
    <submittedName>
        <fullName evidence="2">Uncharacterized protein</fullName>
    </submittedName>
</protein>
<gene>
    <name evidence="2" type="ORF">SteCoe_24573</name>
</gene>
<dbReference type="EMBL" id="MPUH01000649">
    <property type="protein sequence ID" value="OMJ76130.1"/>
    <property type="molecule type" value="Genomic_DNA"/>
</dbReference>
<evidence type="ECO:0000313" key="3">
    <source>
        <dbReference type="Proteomes" id="UP000187209"/>
    </source>
</evidence>
<keyword evidence="3" id="KW-1185">Reference proteome</keyword>
<accession>A0A1R2BHA0</accession>
<dbReference type="Proteomes" id="UP000187209">
    <property type="component" value="Unassembled WGS sequence"/>
</dbReference>
<sequence length="360" mass="42919">MKAKEINYQEKVEEYSKTLKQQIKGLDAHIDTVLQKHEQDFLNAFKCQMFALYSQLKDLKKKNDENEVRLKHDEQMNKLQKSLEWFRDEAVKLGESTQYYKKESEKWKAKAESLEDDRKFLENQLKATKRKIKLLQIDREESKNSDTSLQTSFFRTQDPSSLKFTPSNKSGEIVLELFHKANCHIDEFMHELEKFFNDLENKYNESLKHIKNSLEVERKRYKTMSAQQTSVFFAKSDLENLFLECVEEVRKEVNKRKIQTVAQQKFFKKCNVVHKEIRDVLTPGDKRKILEMLISNEQVLILLYEKLFPYRANQYGNNIRKDDRERNEQTPDLEELLRQVPSKPSTAKVPYYSYRGKSLN</sequence>
<name>A0A1R2BHA0_9CILI</name>
<evidence type="ECO:0000256" key="1">
    <source>
        <dbReference type="SAM" id="Coils"/>
    </source>
</evidence>
<organism evidence="2 3">
    <name type="scientific">Stentor coeruleus</name>
    <dbReference type="NCBI Taxonomy" id="5963"/>
    <lineage>
        <taxon>Eukaryota</taxon>
        <taxon>Sar</taxon>
        <taxon>Alveolata</taxon>
        <taxon>Ciliophora</taxon>
        <taxon>Postciliodesmatophora</taxon>
        <taxon>Heterotrichea</taxon>
        <taxon>Heterotrichida</taxon>
        <taxon>Stentoridae</taxon>
        <taxon>Stentor</taxon>
    </lineage>
</organism>
<dbReference type="OrthoDB" id="299455at2759"/>
<keyword evidence="1" id="KW-0175">Coiled coil</keyword>
<feature type="coiled-coil region" evidence="1">
    <location>
        <begin position="104"/>
        <end position="145"/>
    </location>
</feature>
<reference evidence="2 3" key="1">
    <citation type="submission" date="2016-11" db="EMBL/GenBank/DDBJ databases">
        <title>The macronuclear genome of Stentor coeruleus: a giant cell with tiny introns.</title>
        <authorList>
            <person name="Slabodnick M."/>
            <person name="Ruby J.G."/>
            <person name="Reiff S.B."/>
            <person name="Swart E.C."/>
            <person name="Gosai S."/>
            <person name="Prabakaran S."/>
            <person name="Witkowska E."/>
            <person name="Larue G.E."/>
            <person name="Fisher S."/>
            <person name="Freeman R.M."/>
            <person name="Gunawardena J."/>
            <person name="Chu W."/>
            <person name="Stover N.A."/>
            <person name="Gregory B.D."/>
            <person name="Nowacki M."/>
            <person name="Derisi J."/>
            <person name="Roy S.W."/>
            <person name="Marshall W.F."/>
            <person name="Sood P."/>
        </authorList>
    </citation>
    <scope>NUCLEOTIDE SEQUENCE [LARGE SCALE GENOMIC DNA]</scope>
    <source>
        <strain evidence="2">WM001</strain>
    </source>
</reference>
<proteinExistence type="predicted"/>